<accession>A0AAJ0AQP9</accession>
<name>A0AAJ0AQP9_9PEZI</name>
<protein>
    <submittedName>
        <fullName evidence="2">Uncharacterized protein</fullName>
    </submittedName>
</protein>
<dbReference type="GeneID" id="85463615"/>
<keyword evidence="1" id="KW-1133">Transmembrane helix</keyword>
<dbReference type="AlphaFoldDB" id="A0AAJ0AQP9"/>
<feature type="transmembrane region" description="Helical" evidence="1">
    <location>
        <begin position="107"/>
        <end position="124"/>
    </location>
</feature>
<reference evidence="2" key="1">
    <citation type="submission" date="2021-06" db="EMBL/GenBank/DDBJ databases">
        <title>Comparative genomics, transcriptomics and evolutionary studies reveal genomic signatures of adaptation to plant cell wall in hemibiotrophic fungi.</title>
        <authorList>
            <consortium name="DOE Joint Genome Institute"/>
            <person name="Baroncelli R."/>
            <person name="Diaz J.F."/>
            <person name="Benocci T."/>
            <person name="Peng M."/>
            <person name="Battaglia E."/>
            <person name="Haridas S."/>
            <person name="Andreopoulos W."/>
            <person name="Labutti K."/>
            <person name="Pangilinan J."/>
            <person name="Floch G.L."/>
            <person name="Makela M.R."/>
            <person name="Henrissat B."/>
            <person name="Grigoriev I.V."/>
            <person name="Crouch J.A."/>
            <person name="De Vries R.P."/>
            <person name="Sukno S.A."/>
            <person name="Thon M.R."/>
        </authorList>
    </citation>
    <scope>NUCLEOTIDE SEQUENCE</scope>
    <source>
        <strain evidence="2">CBS 193.32</strain>
    </source>
</reference>
<keyword evidence="1" id="KW-0812">Transmembrane</keyword>
<keyword evidence="3" id="KW-1185">Reference proteome</keyword>
<evidence type="ECO:0000256" key="1">
    <source>
        <dbReference type="SAM" id="Phobius"/>
    </source>
</evidence>
<gene>
    <name evidence="2" type="ORF">BDP55DRAFT_72608</name>
</gene>
<feature type="transmembrane region" description="Helical" evidence="1">
    <location>
        <begin position="71"/>
        <end position="87"/>
    </location>
</feature>
<dbReference type="EMBL" id="JAHMHR010000013">
    <property type="protein sequence ID" value="KAK1687932.1"/>
    <property type="molecule type" value="Genomic_DNA"/>
</dbReference>
<organism evidence="2 3">
    <name type="scientific">Colletotrichum godetiae</name>
    <dbReference type="NCBI Taxonomy" id="1209918"/>
    <lineage>
        <taxon>Eukaryota</taxon>
        <taxon>Fungi</taxon>
        <taxon>Dikarya</taxon>
        <taxon>Ascomycota</taxon>
        <taxon>Pezizomycotina</taxon>
        <taxon>Sordariomycetes</taxon>
        <taxon>Hypocreomycetidae</taxon>
        <taxon>Glomerellales</taxon>
        <taxon>Glomerellaceae</taxon>
        <taxon>Colletotrichum</taxon>
        <taxon>Colletotrichum acutatum species complex</taxon>
    </lineage>
</organism>
<dbReference type="Proteomes" id="UP001224890">
    <property type="component" value="Unassembled WGS sequence"/>
</dbReference>
<comment type="caution">
    <text evidence="2">The sequence shown here is derived from an EMBL/GenBank/DDBJ whole genome shotgun (WGS) entry which is preliminary data.</text>
</comment>
<evidence type="ECO:0000313" key="3">
    <source>
        <dbReference type="Proteomes" id="UP001224890"/>
    </source>
</evidence>
<evidence type="ECO:0000313" key="2">
    <source>
        <dbReference type="EMBL" id="KAK1687932.1"/>
    </source>
</evidence>
<keyword evidence="1" id="KW-0472">Membrane</keyword>
<sequence length="193" mass="21209">MSPWLMRRNNRQRDDAVGLKGEVPHAVPLHARTDGGVNESGSSQCGVSKPSLTLKTATRHMPMHGCRRRNMPFPGFCCMSHVFFILGRRRGGSRTSRFSWGGTWCHGVPAFGAIRVALFLNWAVSMSLKMRNVNSSVHGGFAQWAKVLNRGGSSGLKRTSPALTRLARFYTTAAFKTTGDIAGGTRRTRDLDC</sequence>
<dbReference type="RefSeq" id="XP_060431627.1">
    <property type="nucleotide sequence ID" value="XM_060579089.1"/>
</dbReference>
<proteinExistence type="predicted"/>